<feature type="region of interest" description="Disordered" evidence="1">
    <location>
        <begin position="1"/>
        <end position="41"/>
    </location>
</feature>
<organism evidence="2 3">
    <name type="scientific">Ktedonobacter robiniae</name>
    <dbReference type="NCBI Taxonomy" id="2778365"/>
    <lineage>
        <taxon>Bacteria</taxon>
        <taxon>Bacillati</taxon>
        <taxon>Chloroflexota</taxon>
        <taxon>Ktedonobacteria</taxon>
        <taxon>Ktedonobacterales</taxon>
        <taxon>Ktedonobacteraceae</taxon>
        <taxon>Ktedonobacter</taxon>
    </lineage>
</organism>
<evidence type="ECO:0000313" key="3">
    <source>
        <dbReference type="Proteomes" id="UP000654345"/>
    </source>
</evidence>
<gene>
    <name evidence="2" type="ORF">KSB_79430</name>
</gene>
<evidence type="ECO:0000313" key="2">
    <source>
        <dbReference type="EMBL" id="GHO59468.1"/>
    </source>
</evidence>
<evidence type="ECO:0000256" key="1">
    <source>
        <dbReference type="SAM" id="MobiDB-lite"/>
    </source>
</evidence>
<comment type="caution">
    <text evidence="2">The sequence shown here is derived from an EMBL/GenBank/DDBJ whole genome shotgun (WGS) entry which is preliminary data.</text>
</comment>
<protein>
    <submittedName>
        <fullName evidence="2">Uncharacterized protein</fullName>
    </submittedName>
</protein>
<accession>A0ABQ3V3A3</accession>
<reference evidence="2 3" key="1">
    <citation type="journal article" date="2021" name="Int. J. Syst. Evol. Microbiol.">
        <title>Reticulibacter mediterranei gen. nov., sp. nov., within the new family Reticulibacteraceae fam. nov., and Ktedonospora formicarum gen. nov., sp. nov., Ktedonobacter robiniae sp. nov., Dictyobacter formicarum sp. nov. and Dictyobacter arantiisoli sp. nov., belonging to the class Ktedonobacteria.</title>
        <authorList>
            <person name="Yabe S."/>
            <person name="Zheng Y."/>
            <person name="Wang C.M."/>
            <person name="Sakai Y."/>
            <person name="Abe K."/>
            <person name="Yokota A."/>
            <person name="Donadio S."/>
            <person name="Cavaletti L."/>
            <person name="Monciardini P."/>
        </authorList>
    </citation>
    <scope>NUCLEOTIDE SEQUENCE [LARGE SCALE GENOMIC DNA]</scope>
    <source>
        <strain evidence="2 3">SOSP1-30</strain>
    </source>
</reference>
<proteinExistence type="predicted"/>
<name>A0ABQ3V3A3_9CHLR</name>
<keyword evidence="3" id="KW-1185">Reference proteome</keyword>
<dbReference type="Proteomes" id="UP000654345">
    <property type="component" value="Unassembled WGS sequence"/>
</dbReference>
<sequence length="41" mass="3952">MHPTPVGVSGPKIGSNAPNLGGGKQCQGGKNAPDSGGNYMA</sequence>
<dbReference type="EMBL" id="BNJG01000003">
    <property type="protein sequence ID" value="GHO59468.1"/>
    <property type="molecule type" value="Genomic_DNA"/>
</dbReference>